<accession>A0AAV4C7P8</accession>
<organism evidence="2 3">
    <name type="scientific">Plakobranchus ocellatus</name>
    <dbReference type="NCBI Taxonomy" id="259542"/>
    <lineage>
        <taxon>Eukaryota</taxon>
        <taxon>Metazoa</taxon>
        <taxon>Spiralia</taxon>
        <taxon>Lophotrochozoa</taxon>
        <taxon>Mollusca</taxon>
        <taxon>Gastropoda</taxon>
        <taxon>Heterobranchia</taxon>
        <taxon>Euthyneura</taxon>
        <taxon>Panpulmonata</taxon>
        <taxon>Sacoglossa</taxon>
        <taxon>Placobranchoidea</taxon>
        <taxon>Plakobranchidae</taxon>
        <taxon>Plakobranchus</taxon>
    </lineage>
</organism>
<dbReference type="GO" id="GO:0015074">
    <property type="term" value="P:DNA integration"/>
    <property type="evidence" value="ECO:0007669"/>
    <property type="project" value="InterPro"/>
</dbReference>
<evidence type="ECO:0000259" key="1">
    <source>
        <dbReference type="PROSITE" id="PS50994"/>
    </source>
</evidence>
<reference evidence="2 3" key="1">
    <citation type="journal article" date="2021" name="Elife">
        <title>Chloroplast acquisition without the gene transfer in kleptoplastic sea slugs, Plakobranchus ocellatus.</title>
        <authorList>
            <person name="Maeda T."/>
            <person name="Takahashi S."/>
            <person name="Yoshida T."/>
            <person name="Shimamura S."/>
            <person name="Takaki Y."/>
            <person name="Nagai Y."/>
            <person name="Toyoda A."/>
            <person name="Suzuki Y."/>
            <person name="Arimoto A."/>
            <person name="Ishii H."/>
            <person name="Satoh N."/>
            <person name="Nishiyama T."/>
            <person name="Hasebe M."/>
            <person name="Maruyama T."/>
            <person name="Minagawa J."/>
            <person name="Obokata J."/>
            <person name="Shigenobu S."/>
        </authorList>
    </citation>
    <scope>NUCLEOTIDE SEQUENCE [LARGE SCALE GENOMIC DNA]</scope>
</reference>
<protein>
    <submittedName>
        <fullName evidence="2">KRAB-A domain-containing protein 2-like protein</fullName>
    </submittedName>
</protein>
<dbReference type="GO" id="GO:0003676">
    <property type="term" value="F:nucleic acid binding"/>
    <property type="evidence" value="ECO:0007669"/>
    <property type="project" value="InterPro"/>
</dbReference>
<name>A0AAV4C7P8_9GAST</name>
<dbReference type="Proteomes" id="UP000735302">
    <property type="component" value="Unassembled WGS sequence"/>
</dbReference>
<dbReference type="SUPFAM" id="SSF53098">
    <property type="entry name" value="Ribonuclease H-like"/>
    <property type="match status" value="1"/>
</dbReference>
<gene>
    <name evidence="2" type="ORF">PoB_005523600</name>
</gene>
<proteinExistence type="predicted"/>
<dbReference type="Pfam" id="PF00665">
    <property type="entry name" value="rve"/>
    <property type="match status" value="1"/>
</dbReference>
<dbReference type="InterPro" id="IPR012337">
    <property type="entry name" value="RNaseH-like_sf"/>
</dbReference>
<dbReference type="Gene3D" id="3.30.420.10">
    <property type="entry name" value="Ribonuclease H-like superfamily/Ribonuclease H"/>
    <property type="match status" value="1"/>
</dbReference>
<evidence type="ECO:0000313" key="3">
    <source>
        <dbReference type="Proteomes" id="UP000735302"/>
    </source>
</evidence>
<comment type="caution">
    <text evidence="2">The sequence shown here is derived from an EMBL/GenBank/DDBJ whole genome shotgun (WGS) entry which is preliminary data.</text>
</comment>
<feature type="domain" description="Integrase catalytic" evidence="1">
    <location>
        <begin position="9"/>
        <end position="114"/>
    </location>
</feature>
<dbReference type="AlphaFoldDB" id="A0AAV4C7P8"/>
<sequence>MAELRRASATEKPIPAAYRDSRWQIDVKKMSSCKVYNYILNIIDCYSRFALGVPTKGKTARKTVDASLIFIHLYGSSRILQADNRKEFNNDNLAQVTTDFQVCKINSRTYHLQS</sequence>
<keyword evidence="3" id="KW-1185">Reference proteome</keyword>
<dbReference type="InterPro" id="IPR036397">
    <property type="entry name" value="RNaseH_sf"/>
</dbReference>
<dbReference type="PROSITE" id="PS50994">
    <property type="entry name" value="INTEGRASE"/>
    <property type="match status" value="1"/>
</dbReference>
<dbReference type="InterPro" id="IPR001584">
    <property type="entry name" value="Integrase_cat-core"/>
</dbReference>
<evidence type="ECO:0000313" key="2">
    <source>
        <dbReference type="EMBL" id="GFO28731.1"/>
    </source>
</evidence>
<dbReference type="EMBL" id="BLXT01006082">
    <property type="protein sequence ID" value="GFO28731.1"/>
    <property type="molecule type" value="Genomic_DNA"/>
</dbReference>